<keyword evidence="6 8" id="KW-1133">Transmembrane helix</keyword>
<dbReference type="GO" id="GO:0033214">
    <property type="term" value="P:siderophore-iron import into cell"/>
    <property type="evidence" value="ECO:0007669"/>
    <property type="project" value="TreeGrafter"/>
</dbReference>
<feature type="transmembrane region" description="Helical" evidence="8">
    <location>
        <begin position="220"/>
        <end position="252"/>
    </location>
</feature>
<dbReference type="PANTHER" id="PTHR30472:SF27">
    <property type="entry name" value="PETROBACTIN IMPORT SYSTEM PERMEASE PROTEIN YCLN"/>
    <property type="match status" value="1"/>
</dbReference>
<feature type="transmembrane region" description="Helical" evidence="8">
    <location>
        <begin position="77"/>
        <end position="97"/>
    </location>
</feature>
<dbReference type="SUPFAM" id="SSF81345">
    <property type="entry name" value="ABC transporter involved in vitamin B12 uptake, BtuC"/>
    <property type="match status" value="1"/>
</dbReference>
<evidence type="ECO:0000313" key="9">
    <source>
        <dbReference type="EMBL" id="SHI34055.1"/>
    </source>
</evidence>
<evidence type="ECO:0000256" key="8">
    <source>
        <dbReference type="SAM" id="Phobius"/>
    </source>
</evidence>
<evidence type="ECO:0000256" key="5">
    <source>
        <dbReference type="ARBA" id="ARBA00022692"/>
    </source>
</evidence>
<gene>
    <name evidence="9" type="ORF">SAMN05444417_0354</name>
</gene>
<dbReference type="Proteomes" id="UP000184292">
    <property type="component" value="Unassembled WGS sequence"/>
</dbReference>
<organism evidence="9 10">
    <name type="scientific">Wenxinia saemankumensis</name>
    <dbReference type="NCBI Taxonomy" id="1447782"/>
    <lineage>
        <taxon>Bacteria</taxon>
        <taxon>Pseudomonadati</taxon>
        <taxon>Pseudomonadota</taxon>
        <taxon>Alphaproteobacteria</taxon>
        <taxon>Rhodobacterales</taxon>
        <taxon>Roseobacteraceae</taxon>
        <taxon>Wenxinia</taxon>
    </lineage>
</organism>
<dbReference type="EMBL" id="FQYO01000001">
    <property type="protein sequence ID" value="SHI34055.1"/>
    <property type="molecule type" value="Genomic_DNA"/>
</dbReference>
<comment type="similarity">
    <text evidence="2">Belongs to the binding-protein-dependent transport system permease family. FecCD subfamily.</text>
</comment>
<feature type="transmembrane region" description="Helical" evidence="8">
    <location>
        <begin position="291"/>
        <end position="309"/>
    </location>
</feature>
<dbReference type="STRING" id="1447782.SAMN05444417_0354"/>
<dbReference type="AlphaFoldDB" id="A0A1M6AC71"/>
<dbReference type="GO" id="GO:0022857">
    <property type="term" value="F:transmembrane transporter activity"/>
    <property type="evidence" value="ECO:0007669"/>
    <property type="project" value="InterPro"/>
</dbReference>
<evidence type="ECO:0000256" key="3">
    <source>
        <dbReference type="ARBA" id="ARBA00022448"/>
    </source>
</evidence>
<accession>A0A1M6AC71</accession>
<name>A0A1M6AC71_9RHOB</name>
<keyword evidence="10" id="KW-1185">Reference proteome</keyword>
<reference evidence="9 10" key="1">
    <citation type="submission" date="2016-11" db="EMBL/GenBank/DDBJ databases">
        <authorList>
            <person name="Jaros S."/>
            <person name="Januszkiewicz K."/>
            <person name="Wedrychowicz H."/>
        </authorList>
    </citation>
    <scope>NUCLEOTIDE SEQUENCE [LARGE SCALE GENOMIC DNA]</scope>
    <source>
        <strain evidence="9 10">DSM 100565</strain>
    </source>
</reference>
<keyword evidence="4" id="KW-1003">Cell membrane</keyword>
<dbReference type="InterPro" id="IPR037294">
    <property type="entry name" value="ABC_BtuC-like"/>
</dbReference>
<dbReference type="Gene3D" id="1.10.3470.10">
    <property type="entry name" value="ABC transporter involved in vitamin B12 uptake, BtuC"/>
    <property type="match status" value="1"/>
</dbReference>
<dbReference type="PANTHER" id="PTHR30472">
    <property type="entry name" value="FERRIC ENTEROBACTIN TRANSPORT SYSTEM PERMEASE PROTEIN"/>
    <property type="match status" value="1"/>
</dbReference>
<keyword evidence="7 8" id="KW-0472">Membrane</keyword>
<dbReference type="Pfam" id="PF01032">
    <property type="entry name" value="FecCD"/>
    <property type="match status" value="1"/>
</dbReference>
<dbReference type="InterPro" id="IPR000522">
    <property type="entry name" value="ABC_transptr_permease_BtuC"/>
</dbReference>
<keyword evidence="3" id="KW-0813">Transport</keyword>
<feature type="transmembrane region" description="Helical" evidence="8">
    <location>
        <begin position="264"/>
        <end position="285"/>
    </location>
</feature>
<evidence type="ECO:0000256" key="1">
    <source>
        <dbReference type="ARBA" id="ARBA00004651"/>
    </source>
</evidence>
<feature type="transmembrane region" description="Helical" evidence="8">
    <location>
        <begin position="51"/>
        <end position="70"/>
    </location>
</feature>
<evidence type="ECO:0000256" key="7">
    <source>
        <dbReference type="ARBA" id="ARBA00023136"/>
    </source>
</evidence>
<dbReference type="RefSeq" id="WP_073325985.1">
    <property type="nucleotide sequence ID" value="NZ_FQYO01000001.1"/>
</dbReference>
<sequence>MTAPRAHLALGLLALALLSGASVLVGAASLFGGDLDAGLLVAVSRVPRTLAALLAGAALAVAGAVVQLAVQNRLVEPGLVGTPEAATLGLLGITLMAPGAPLIVKMAVAGLAALAGTFGFLALARAVPRRDPVLLPLVGLIYGGILGAAALWLGWITDLVQYVGTWMSGEFSGVLRGRYELLWIGAAATAALYAAADRLTLLGLGEDTARALGLDARGTLLAGLALVSVCVAAVVVTVGSIPFVGLVVPNLVSRWRGDNLRRNLPLIAMGGAGAVLACDILGRVIRWPYEIPAGTIFAVLGAGLFLWLLHAAPRGGHHG</sequence>
<keyword evidence="5 8" id="KW-0812">Transmembrane</keyword>
<evidence type="ECO:0000256" key="6">
    <source>
        <dbReference type="ARBA" id="ARBA00022989"/>
    </source>
</evidence>
<dbReference type="OrthoDB" id="9811975at2"/>
<evidence type="ECO:0000313" key="10">
    <source>
        <dbReference type="Proteomes" id="UP000184292"/>
    </source>
</evidence>
<feature type="transmembrane region" description="Helical" evidence="8">
    <location>
        <begin position="103"/>
        <end position="124"/>
    </location>
</feature>
<evidence type="ECO:0000256" key="4">
    <source>
        <dbReference type="ARBA" id="ARBA00022475"/>
    </source>
</evidence>
<protein>
    <submittedName>
        <fullName evidence="9">Iron complex transport system permease protein</fullName>
    </submittedName>
</protein>
<comment type="subcellular location">
    <subcellularLocation>
        <location evidence="1">Cell membrane</location>
        <topology evidence="1">Multi-pass membrane protein</topology>
    </subcellularLocation>
</comment>
<proteinExistence type="inferred from homology"/>
<dbReference type="GO" id="GO:0005886">
    <property type="term" value="C:plasma membrane"/>
    <property type="evidence" value="ECO:0007669"/>
    <property type="project" value="UniProtKB-SubCell"/>
</dbReference>
<feature type="transmembrane region" description="Helical" evidence="8">
    <location>
        <begin position="133"/>
        <end position="156"/>
    </location>
</feature>
<evidence type="ECO:0000256" key="2">
    <source>
        <dbReference type="ARBA" id="ARBA00007935"/>
    </source>
</evidence>